<name>A0AB35T2Z3_RUBRA</name>
<dbReference type="RefSeq" id="WP_232226502.1">
    <property type="nucleotide sequence ID" value="NZ_CP007514.1"/>
</dbReference>
<proteinExistence type="predicted"/>
<protein>
    <submittedName>
        <fullName evidence="2">ATPase</fullName>
    </submittedName>
</protein>
<comment type="caution">
    <text evidence="2">The sequence shown here is derived from an EMBL/GenBank/DDBJ whole genome shotgun (WGS) entry which is preliminary data.</text>
</comment>
<reference evidence="2" key="1">
    <citation type="submission" date="2023-11" db="EMBL/GenBank/DDBJ databases">
        <title>MicrobeMod: A computational toolkit for identifying prokaryotic methylation and restriction-modification with nanopore sequencing.</title>
        <authorList>
            <person name="Crits-Christoph A."/>
            <person name="Kang S.C."/>
            <person name="Lee H."/>
            <person name="Ostrov N."/>
        </authorList>
    </citation>
    <scope>NUCLEOTIDE SEQUENCE</scope>
    <source>
        <strain evidence="2">ATCC 51242</strain>
    </source>
</reference>
<evidence type="ECO:0000313" key="3">
    <source>
        <dbReference type="Proteomes" id="UP001281130"/>
    </source>
</evidence>
<keyword evidence="1" id="KW-0175">Coiled coil</keyword>
<dbReference type="AlphaFoldDB" id="A0AB35T2Z3"/>
<feature type="coiled-coil region" evidence="1">
    <location>
        <begin position="85"/>
        <end position="159"/>
    </location>
</feature>
<gene>
    <name evidence="2" type="ORF">SIL72_08515</name>
</gene>
<dbReference type="EMBL" id="JAWXXX010000001">
    <property type="protein sequence ID" value="MDX5894070.1"/>
    <property type="molecule type" value="Genomic_DNA"/>
</dbReference>
<dbReference type="Proteomes" id="UP001281130">
    <property type="component" value="Unassembled WGS sequence"/>
</dbReference>
<organism evidence="2 3">
    <name type="scientific">Rubrobacter radiotolerans</name>
    <name type="common">Arthrobacter radiotolerans</name>
    <dbReference type="NCBI Taxonomy" id="42256"/>
    <lineage>
        <taxon>Bacteria</taxon>
        <taxon>Bacillati</taxon>
        <taxon>Actinomycetota</taxon>
        <taxon>Rubrobacteria</taxon>
        <taxon>Rubrobacterales</taxon>
        <taxon>Rubrobacteraceae</taxon>
        <taxon>Rubrobacter</taxon>
    </lineage>
</organism>
<evidence type="ECO:0000313" key="2">
    <source>
        <dbReference type="EMBL" id="MDX5894070.1"/>
    </source>
</evidence>
<accession>A0AB35T2Z3</accession>
<sequence>MSDRGNQTMDVLVLIDRLEELVEDARSFPGFGNTAMVDRDAAFDVIDQMRQTIPEELKQARWIVKERQAMLDEARSESDRIIRVAQEEAEKITSDEEVLKRAEKRAAEIMEDSRRREREIRLGAEDYADEVLANLEDNLAKLLEAVQRGRSKLQGAQEEQP</sequence>
<evidence type="ECO:0000256" key="1">
    <source>
        <dbReference type="SAM" id="Coils"/>
    </source>
</evidence>